<comment type="caution">
    <text evidence="1">The sequence shown here is derived from an EMBL/GenBank/DDBJ whole genome shotgun (WGS) entry which is preliminary data.</text>
</comment>
<accession>A0ABD5HQL8</accession>
<evidence type="ECO:0000313" key="2">
    <source>
        <dbReference type="Proteomes" id="UP001272716"/>
    </source>
</evidence>
<protein>
    <submittedName>
        <fullName evidence="1">Uncharacterized protein</fullName>
    </submittedName>
</protein>
<sequence>MELEKEFRENLEEFDTNIYARTSVNNMPKITALVTHSEEEQKEIDRIFEAAL</sequence>
<evidence type="ECO:0000313" key="1">
    <source>
        <dbReference type="EMBL" id="MDW9207237.1"/>
    </source>
</evidence>
<name>A0ABD5HQL8_BACTU</name>
<dbReference type="RefSeq" id="WP_003308719.1">
    <property type="nucleotide sequence ID" value="NZ_JAWQCK010000001.1"/>
</dbReference>
<dbReference type="Proteomes" id="UP001272716">
    <property type="component" value="Unassembled WGS sequence"/>
</dbReference>
<dbReference type="EMBL" id="JAWQCK010000001">
    <property type="protein sequence ID" value="MDW9207237.1"/>
    <property type="molecule type" value="Genomic_DNA"/>
</dbReference>
<dbReference type="AlphaFoldDB" id="A0ABD5HQL8"/>
<reference evidence="1 2" key="1">
    <citation type="submission" date="2023-10" db="EMBL/GenBank/DDBJ databases">
        <title>Draft Genome Sequence of Bacillus thuringiensis serovar. toumanoffi 4059: Identification of a Novel Cry Protein Candidate.</title>
        <authorList>
            <person name="Murdoch R.W."/>
            <person name="Gemler B."/>
            <person name="Heater B.S."/>
        </authorList>
    </citation>
    <scope>NUCLEOTIDE SEQUENCE [LARGE SCALE GENOMIC DNA]</scope>
    <source>
        <strain evidence="1 2">4059</strain>
    </source>
</reference>
<organism evidence="1 2">
    <name type="scientific">Bacillus thuringiensis serovar toumanoffi</name>
    <dbReference type="NCBI Taxonomy" id="180862"/>
    <lineage>
        <taxon>Bacteria</taxon>
        <taxon>Bacillati</taxon>
        <taxon>Bacillota</taxon>
        <taxon>Bacilli</taxon>
        <taxon>Bacillales</taxon>
        <taxon>Bacillaceae</taxon>
        <taxon>Bacillus</taxon>
        <taxon>Bacillus cereus group</taxon>
    </lineage>
</organism>
<proteinExistence type="predicted"/>
<gene>
    <name evidence="1" type="ORF">BTTOUR_00195</name>
</gene>